<comment type="subcellular location">
    <subcellularLocation>
        <location evidence="1">Membrane</location>
        <topology evidence="1">Multi-pass membrane protein</topology>
    </subcellularLocation>
</comment>
<dbReference type="InterPro" id="IPR020846">
    <property type="entry name" value="MFS_dom"/>
</dbReference>
<dbReference type="GO" id="GO:0016020">
    <property type="term" value="C:membrane"/>
    <property type="evidence" value="ECO:0007669"/>
    <property type="project" value="UniProtKB-SubCell"/>
</dbReference>
<feature type="transmembrane region" description="Helical" evidence="6">
    <location>
        <begin position="394"/>
        <end position="417"/>
    </location>
</feature>
<feature type="domain" description="Major facilitator superfamily (MFS) profile" evidence="7">
    <location>
        <begin position="16"/>
        <end position="421"/>
    </location>
</feature>
<reference evidence="8 9" key="1">
    <citation type="submission" date="2019-12" db="EMBL/GenBank/DDBJ databases">
        <authorList>
            <person name="Lee S.D."/>
        </authorList>
    </citation>
    <scope>NUCLEOTIDE SEQUENCE [LARGE SCALE GENOMIC DNA]</scope>
    <source>
        <strain evidence="8 9">GH3-10</strain>
    </source>
</reference>
<sequence length="433" mass="45279">MVTESPQSNRASSWWALGVLFLANIFNQGDRILFGTVVDPIGRDLAISDTQMSLASGFLFVLFNLVGGLFIARFVDRGNRVRILAIGVAGWSLATAATGLATDFATLSLARIAVGIGEATAFPAAMSLIPDLFNKETRGRAVGIFQASSFVGIVGGTIIGGVLAAALGWRDMFVVCGLAGLSVTFLLLFSVREPERTGDDAALAPPTTYWADLWAGCARVLRLDGFPFLLCGFGMGMMMTFVLAAWGPAFLLRSHDVPLAQVGLVIGPAVGLGGITGTLASGFFADRLMARRGRPSDMLKIAMICVPLSLPFMAGFVFLPSLAAAMASAGIMNFLLSAAVPPVINFAINSVSSRDRGIVSTILLAASGLIGGALGPFVVGALSDYFTPQFGQDGLRMAISSMLATPLLAALFLILAYRRSVGGEAAREATYEA</sequence>
<keyword evidence="4 6" id="KW-1133">Transmembrane helix</keyword>
<dbReference type="Pfam" id="PF07690">
    <property type="entry name" value="MFS_1"/>
    <property type="match status" value="1"/>
</dbReference>
<keyword evidence="5 6" id="KW-0472">Membrane</keyword>
<dbReference type="InterPro" id="IPR036259">
    <property type="entry name" value="MFS_trans_sf"/>
</dbReference>
<dbReference type="GO" id="GO:0022857">
    <property type="term" value="F:transmembrane transporter activity"/>
    <property type="evidence" value="ECO:0007669"/>
    <property type="project" value="InterPro"/>
</dbReference>
<reference evidence="8 9" key="2">
    <citation type="submission" date="2020-02" db="EMBL/GenBank/DDBJ databases">
        <title>Erythrobacter dongmakensis sp. nov., isolated from a tidal mudflat.</title>
        <authorList>
            <person name="Kim I.S."/>
        </authorList>
    </citation>
    <scope>NUCLEOTIDE SEQUENCE [LARGE SCALE GENOMIC DNA]</scope>
    <source>
        <strain evidence="8 9">GH3-10</strain>
    </source>
</reference>
<protein>
    <submittedName>
        <fullName evidence="8">MFS transporter</fullName>
    </submittedName>
</protein>
<dbReference type="PROSITE" id="PS50850">
    <property type="entry name" value="MFS"/>
    <property type="match status" value="1"/>
</dbReference>
<dbReference type="InterPro" id="IPR044770">
    <property type="entry name" value="MFS_spinster-like"/>
</dbReference>
<feature type="transmembrane region" description="Helical" evidence="6">
    <location>
        <begin position="259"/>
        <end position="285"/>
    </location>
</feature>
<feature type="transmembrane region" description="Helical" evidence="6">
    <location>
        <begin position="172"/>
        <end position="191"/>
    </location>
</feature>
<evidence type="ECO:0000256" key="3">
    <source>
        <dbReference type="ARBA" id="ARBA00022692"/>
    </source>
</evidence>
<dbReference type="Gene3D" id="1.20.1250.20">
    <property type="entry name" value="MFS general substrate transporter like domains"/>
    <property type="match status" value="1"/>
</dbReference>
<evidence type="ECO:0000313" key="8">
    <source>
        <dbReference type="EMBL" id="MWV28645.1"/>
    </source>
</evidence>
<dbReference type="PANTHER" id="PTHR23505">
    <property type="entry name" value="SPINSTER"/>
    <property type="match status" value="1"/>
</dbReference>
<accession>A0A844XGJ2</accession>
<feature type="transmembrane region" description="Helical" evidence="6">
    <location>
        <begin position="51"/>
        <end position="71"/>
    </location>
</feature>
<feature type="transmembrane region" description="Helical" evidence="6">
    <location>
        <begin position="360"/>
        <end position="382"/>
    </location>
</feature>
<feature type="transmembrane region" description="Helical" evidence="6">
    <location>
        <begin position="141"/>
        <end position="166"/>
    </location>
</feature>
<keyword evidence="9" id="KW-1185">Reference proteome</keyword>
<keyword evidence="3 6" id="KW-0812">Transmembrane</keyword>
<evidence type="ECO:0000256" key="1">
    <source>
        <dbReference type="ARBA" id="ARBA00004141"/>
    </source>
</evidence>
<evidence type="ECO:0000256" key="4">
    <source>
        <dbReference type="ARBA" id="ARBA00022989"/>
    </source>
</evidence>
<name>A0A844XGJ2_9SPHN</name>
<evidence type="ECO:0000313" key="9">
    <source>
        <dbReference type="Proteomes" id="UP000461409"/>
    </source>
</evidence>
<dbReference type="SUPFAM" id="SSF103473">
    <property type="entry name" value="MFS general substrate transporter"/>
    <property type="match status" value="1"/>
</dbReference>
<dbReference type="PANTHER" id="PTHR23505:SF79">
    <property type="entry name" value="PROTEIN SPINSTER"/>
    <property type="match status" value="1"/>
</dbReference>
<dbReference type="AlphaFoldDB" id="A0A844XGJ2"/>
<feature type="transmembrane region" description="Helical" evidence="6">
    <location>
        <begin position="297"/>
        <end position="319"/>
    </location>
</feature>
<dbReference type="InterPro" id="IPR011701">
    <property type="entry name" value="MFS"/>
</dbReference>
<feature type="transmembrane region" description="Helical" evidence="6">
    <location>
        <begin position="108"/>
        <end position="129"/>
    </location>
</feature>
<dbReference type="Proteomes" id="UP000461409">
    <property type="component" value="Unassembled WGS sequence"/>
</dbReference>
<evidence type="ECO:0000256" key="6">
    <source>
        <dbReference type="SAM" id="Phobius"/>
    </source>
</evidence>
<gene>
    <name evidence="8" type="ORF">GRF63_12085</name>
</gene>
<feature type="transmembrane region" description="Helical" evidence="6">
    <location>
        <begin position="228"/>
        <end position="247"/>
    </location>
</feature>
<comment type="caution">
    <text evidence="8">The sequence shown here is derived from an EMBL/GenBank/DDBJ whole genome shotgun (WGS) entry which is preliminary data.</text>
</comment>
<keyword evidence="2" id="KW-0813">Transport</keyword>
<feature type="transmembrane region" description="Helical" evidence="6">
    <location>
        <begin position="83"/>
        <end position="102"/>
    </location>
</feature>
<dbReference type="EMBL" id="WUBR01000002">
    <property type="protein sequence ID" value="MWV28645.1"/>
    <property type="molecule type" value="Genomic_DNA"/>
</dbReference>
<evidence type="ECO:0000259" key="7">
    <source>
        <dbReference type="PROSITE" id="PS50850"/>
    </source>
</evidence>
<proteinExistence type="predicted"/>
<evidence type="ECO:0000256" key="2">
    <source>
        <dbReference type="ARBA" id="ARBA00022448"/>
    </source>
</evidence>
<feature type="transmembrane region" description="Helical" evidence="6">
    <location>
        <begin position="325"/>
        <end position="348"/>
    </location>
</feature>
<evidence type="ECO:0000256" key="5">
    <source>
        <dbReference type="ARBA" id="ARBA00023136"/>
    </source>
</evidence>
<organism evidence="8 9">
    <name type="scientific">Aurantiacibacter rhizosphaerae</name>
    <dbReference type="NCBI Taxonomy" id="2691582"/>
    <lineage>
        <taxon>Bacteria</taxon>
        <taxon>Pseudomonadati</taxon>
        <taxon>Pseudomonadota</taxon>
        <taxon>Alphaproteobacteria</taxon>
        <taxon>Sphingomonadales</taxon>
        <taxon>Erythrobacteraceae</taxon>
        <taxon>Aurantiacibacter</taxon>
    </lineage>
</organism>